<protein>
    <recommendedName>
        <fullName evidence="3">Metal-binding protein</fullName>
    </recommendedName>
</protein>
<dbReference type="Pfam" id="PF10678">
    <property type="entry name" value="DUF2492"/>
    <property type="match status" value="1"/>
</dbReference>
<dbReference type="InterPro" id="IPR019620">
    <property type="entry name" value="Metal-bd_prot_put"/>
</dbReference>
<evidence type="ECO:0000313" key="1">
    <source>
        <dbReference type="EMBL" id="OCH78629.1"/>
    </source>
</evidence>
<dbReference type="EMBL" id="MAJZ01000072">
    <property type="protein sequence ID" value="OCH78629.1"/>
    <property type="molecule type" value="Genomic_DNA"/>
</dbReference>
<organism evidence="1 2">
    <name type="scientific">Vibrio genomosp. F10</name>
    <dbReference type="NCBI Taxonomy" id="723171"/>
    <lineage>
        <taxon>Bacteria</taxon>
        <taxon>Pseudomonadati</taxon>
        <taxon>Pseudomonadota</taxon>
        <taxon>Gammaproteobacteria</taxon>
        <taxon>Vibrionales</taxon>
        <taxon>Vibrionaceae</taxon>
        <taxon>Vibrio</taxon>
    </lineage>
</organism>
<keyword evidence="2" id="KW-1185">Reference proteome</keyword>
<dbReference type="RefSeq" id="WP_017038501.1">
    <property type="nucleotide sequence ID" value="NZ_JBNGCH010000072.1"/>
</dbReference>
<dbReference type="Proteomes" id="UP000093173">
    <property type="component" value="Unassembled WGS sequence"/>
</dbReference>
<evidence type="ECO:0000313" key="2">
    <source>
        <dbReference type="Proteomes" id="UP000093173"/>
    </source>
</evidence>
<name>A0A1B9R300_9VIBR</name>
<dbReference type="NCBIfam" id="TIGR03853">
    <property type="entry name" value="matur_matur"/>
    <property type="match status" value="1"/>
</dbReference>
<comment type="caution">
    <text evidence="1">The sequence shown here is derived from an EMBL/GenBank/DDBJ whole genome shotgun (WGS) entry which is preliminary data.</text>
</comment>
<proteinExistence type="predicted"/>
<gene>
    <name evidence="1" type="ORF">A6E14_17135</name>
</gene>
<sequence>MSNEIHAHAVLNMLRENAMTEEALREAVAKEYGNDVTFRTCSQTGFELDALLEFFQRREKVWVKDGVWSLNAERVCSH</sequence>
<reference evidence="2" key="1">
    <citation type="submission" date="2016-06" db="EMBL/GenBank/DDBJ databases">
        <authorList>
            <person name="Hehemann J.-H."/>
            <person name="Arevalo P."/>
            <person name="Datta M.S."/>
            <person name="Polz M.F."/>
        </authorList>
    </citation>
    <scope>NUCLEOTIDE SEQUENCE [LARGE SCALE GENOMIC DNA]</scope>
    <source>
        <strain evidence="2">9CSC122</strain>
    </source>
</reference>
<dbReference type="AlphaFoldDB" id="A0A1B9R300"/>
<accession>A0A1B9R300</accession>
<evidence type="ECO:0008006" key="3">
    <source>
        <dbReference type="Google" id="ProtNLM"/>
    </source>
</evidence>